<name>A0A2P2QMS0_RHIMU</name>
<protein>
    <submittedName>
        <fullName evidence="1">Uncharacterized protein</fullName>
    </submittedName>
</protein>
<evidence type="ECO:0000313" key="1">
    <source>
        <dbReference type="EMBL" id="MBX68330.1"/>
    </source>
</evidence>
<proteinExistence type="predicted"/>
<accession>A0A2P2QMS0</accession>
<sequence length="36" mass="4428">MAFKHLQVSRVTFDTFEFEFEYKLFFFLIFGVSKID</sequence>
<dbReference type="AlphaFoldDB" id="A0A2P2QMS0"/>
<reference evidence="1" key="1">
    <citation type="submission" date="2018-02" db="EMBL/GenBank/DDBJ databases">
        <title>Rhizophora mucronata_Transcriptome.</title>
        <authorList>
            <person name="Meera S.P."/>
            <person name="Sreeshan A."/>
            <person name="Augustine A."/>
        </authorList>
    </citation>
    <scope>NUCLEOTIDE SEQUENCE</scope>
    <source>
        <tissue evidence="1">Leaf</tissue>
    </source>
</reference>
<organism evidence="1">
    <name type="scientific">Rhizophora mucronata</name>
    <name type="common">Asiatic mangrove</name>
    <dbReference type="NCBI Taxonomy" id="61149"/>
    <lineage>
        <taxon>Eukaryota</taxon>
        <taxon>Viridiplantae</taxon>
        <taxon>Streptophyta</taxon>
        <taxon>Embryophyta</taxon>
        <taxon>Tracheophyta</taxon>
        <taxon>Spermatophyta</taxon>
        <taxon>Magnoliopsida</taxon>
        <taxon>eudicotyledons</taxon>
        <taxon>Gunneridae</taxon>
        <taxon>Pentapetalae</taxon>
        <taxon>rosids</taxon>
        <taxon>fabids</taxon>
        <taxon>Malpighiales</taxon>
        <taxon>Rhizophoraceae</taxon>
        <taxon>Rhizophora</taxon>
    </lineage>
</organism>
<dbReference type="EMBL" id="GGEC01087846">
    <property type="protein sequence ID" value="MBX68330.1"/>
    <property type="molecule type" value="Transcribed_RNA"/>
</dbReference>